<dbReference type="PANTHER" id="PTHR43077">
    <property type="entry name" value="TRANSPORT PERMEASE YVFS-RELATED"/>
    <property type="match status" value="1"/>
</dbReference>
<evidence type="ECO:0000313" key="10">
    <source>
        <dbReference type="EMBL" id="RFS47611.1"/>
    </source>
</evidence>
<evidence type="ECO:0000313" key="11">
    <source>
        <dbReference type="Proteomes" id="UP000262621"/>
    </source>
</evidence>
<comment type="subcellular location">
    <subcellularLocation>
        <location evidence="1 8">Cell membrane</location>
        <topology evidence="1 8">Multi-pass membrane protein</topology>
    </subcellularLocation>
</comment>
<evidence type="ECO:0000256" key="6">
    <source>
        <dbReference type="ARBA" id="ARBA00023136"/>
    </source>
</evidence>
<dbReference type="Pfam" id="PF01061">
    <property type="entry name" value="ABC2_membrane"/>
    <property type="match status" value="1"/>
</dbReference>
<dbReference type="PROSITE" id="PS51012">
    <property type="entry name" value="ABC_TM2"/>
    <property type="match status" value="1"/>
</dbReference>
<feature type="transmembrane region" description="Helical" evidence="8">
    <location>
        <begin position="125"/>
        <end position="143"/>
    </location>
</feature>
<evidence type="ECO:0000256" key="2">
    <source>
        <dbReference type="ARBA" id="ARBA00007783"/>
    </source>
</evidence>
<dbReference type="GO" id="GO:0043190">
    <property type="term" value="C:ATP-binding cassette (ABC) transporter complex"/>
    <property type="evidence" value="ECO:0007669"/>
    <property type="project" value="InterPro"/>
</dbReference>
<feature type="transmembrane region" description="Helical" evidence="8">
    <location>
        <begin position="180"/>
        <end position="201"/>
    </location>
</feature>
<reference evidence="10 11" key="1">
    <citation type="submission" date="2018-08" db="EMBL/GenBank/DDBJ databases">
        <title>Verrucosispora craniellae sp. nov., isolated from a marine sponge in the South China Sea.</title>
        <authorList>
            <person name="Li L."/>
            <person name="Lin H.W."/>
        </authorList>
    </citation>
    <scope>NUCLEOTIDE SEQUENCE [LARGE SCALE GENOMIC DNA]</scope>
    <source>
        <strain evidence="10 11">LHW63014</strain>
    </source>
</reference>
<dbReference type="AlphaFoldDB" id="A0A372G3I7"/>
<evidence type="ECO:0000256" key="1">
    <source>
        <dbReference type="ARBA" id="ARBA00004651"/>
    </source>
</evidence>
<dbReference type="EMBL" id="QVFU01000002">
    <property type="protein sequence ID" value="RFS47611.1"/>
    <property type="molecule type" value="Genomic_DNA"/>
</dbReference>
<dbReference type="InterPro" id="IPR051328">
    <property type="entry name" value="T7SS_ABC-Transporter"/>
</dbReference>
<feature type="domain" description="ABC transmembrane type-2" evidence="9">
    <location>
        <begin position="33"/>
        <end position="260"/>
    </location>
</feature>
<dbReference type="InterPro" id="IPR000412">
    <property type="entry name" value="ABC_2_transport"/>
</dbReference>
<feature type="transmembrane region" description="Helical" evidence="8">
    <location>
        <begin position="33"/>
        <end position="57"/>
    </location>
</feature>
<name>A0A372G3I7_9ACTN</name>
<feature type="transmembrane region" description="Helical" evidence="8">
    <location>
        <begin position="238"/>
        <end position="257"/>
    </location>
</feature>
<gene>
    <name evidence="10" type="ORF">D0Q02_03290</name>
</gene>
<dbReference type="InterPro" id="IPR047817">
    <property type="entry name" value="ABC2_TM_bact-type"/>
</dbReference>
<dbReference type="PANTHER" id="PTHR43077:SF8">
    <property type="entry name" value="DOXORUBICIN RESISTANCE ABC TRANSPORTER PERMEASE PROTEIN DRRB"/>
    <property type="match status" value="1"/>
</dbReference>
<feature type="transmembrane region" description="Helical" evidence="8">
    <location>
        <begin position="149"/>
        <end position="168"/>
    </location>
</feature>
<evidence type="ECO:0000256" key="7">
    <source>
        <dbReference type="ARBA" id="ARBA00023251"/>
    </source>
</evidence>
<proteinExistence type="inferred from homology"/>
<comment type="caution">
    <text evidence="10">The sequence shown here is derived from an EMBL/GenBank/DDBJ whole genome shotgun (WGS) entry which is preliminary data.</text>
</comment>
<organism evidence="10 11">
    <name type="scientific">Micromonospora craniellae</name>
    <dbReference type="NCBI Taxonomy" id="2294034"/>
    <lineage>
        <taxon>Bacteria</taxon>
        <taxon>Bacillati</taxon>
        <taxon>Actinomycetota</taxon>
        <taxon>Actinomycetes</taxon>
        <taxon>Micromonosporales</taxon>
        <taxon>Micromonosporaceae</taxon>
        <taxon>Micromonospora</taxon>
    </lineage>
</organism>
<keyword evidence="8" id="KW-0813">Transport</keyword>
<keyword evidence="3 8" id="KW-1003">Cell membrane</keyword>
<dbReference type="GO" id="GO:0046677">
    <property type="term" value="P:response to antibiotic"/>
    <property type="evidence" value="ECO:0007669"/>
    <property type="project" value="UniProtKB-KW"/>
</dbReference>
<evidence type="ECO:0000256" key="5">
    <source>
        <dbReference type="ARBA" id="ARBA00022989"/>
    </source>
</evidence>
<evidence type="ECO:0000256" key="3">
    <source>
        <dbReference type="ARBA" id="ARBA00022475"/>
    </source>
</evidence>
<keyword evidence="7" id="KW-0046">Antibiotic resistance</keyword>
<accession>A0A372G3I7</accession>
<sequence>MTTTDSGPPRAALLRDSLVMTGRTLRVTLRFPIVLFMAVALPVILLLLMTASFATIVLPGQGYRAYVNFALPLFAVMGVLYSTLATGAASVSDLQSGFDARIRTMPVAAAAPLVGRIAAEAVRNLLTMLVVVAVGTIIGFRFTTDPVSIAGFFLLPLVFSAGLVWLVLSVAVRARSAESVSASLSGAFLVLSFLSTGMVTLEDLPGWAQPIAAVNPVSLMVEAMRALAHGDGSPGGPALGTLAWAVGLTVVFAPLAIRGYRR</sequence>
<dbReference type="InterPro" id="IPR013525">
    <property type="entry name" value="ABC2_TM"/>
</dbReference>
<dbReference type="PIRSF" id="PIRSF006648">
    <property type="entry name" value="DrrB"/>
    <property type="match status" value="1"/>
</dbReference>
<evidence type="ECO:0000256" key="4">
    <source>
        <dbReference type="ARBA" id="ARBA00022692"/>
    </source>
</evidence>
<comment type="similarity">
    <text evidence="2 8">Belongs to the ABC-2 integral membrane protein family.</text>
</comment>
<dbReference type="Proteomes" id="UP000262621">
    <property type="component" value="Unassembled WGS sequence"/>
</dbReference>
<evidence type="ECO:0000256" key="8">
    <source>
        <dbReference type="RuleBase" id="RU361157"/>
    </source>
</evidence>
<keyword evidence="5 8" id="KW-1133">Transmembrane helix</keyword>
<feature type="transmembrane region" description="Helical" evidence="8">
    <location>
        <begin position="69"/>
        <end position="91"/>
    </location>
</feature>
<keyword evidence="6 8" id="KW-0472">Membrane</keyword>
<keyword evidence="11" id="KW-1185">Reference proteome</keyword>
<evidence type="ECO:0000259" key="9">
    <source>
        <dbReference type="PROSITE" id="PS51012"/>
    </source>
</evidence>
<protein>
    <recommendedName>
        <fullName evidence="8">Transport permease protein</fullName>
    </recommendedName>
</protein>
<keyword evidence="4 8" id="KW-0812">Transmembrane</keyword>
<dbReference type="GO" id="GO:0140359">
    <property type="term" value="F:ABC-type transporter activity"/>
    <property type="evidence" value="ECO:0007669"/>
    <property type="project" value="InterPro"/>
</dbReference>
<dbReference type="OrthoDB" id="3370990at2"/>